<reference evidence="6 7" key="1">
    <citation type="journal article" date="2015" name="Nature">
        <title>rRNA introns, odd ribosomes, and small enigmatic genomes across a large radiation of phyla.</title>
        <authorList>
            <person name="Brown C.T."/>
            <person name="Hug L.A."/>
            <person name="Thomas B.C."/>
            <person name="Sharon I."/>
            <person name="Castelle C.J."/>
            <person name="Singh A."/>
            <person name="Wilkins M.J."/>
            <person name="Williams K.H."/>
            <person name="Banfield J.F."/>
        </authorList>
    </citation>
    <scope>NUCLEOTIDE SEQUENCE [LARGE SCALE GENOMIC DNA]</scope>
</reference>
<dbReference type="InterPro" id="IPR036615">
    <property type="entry name" value="Mur_ligase_C_dom_sf"/>
</dbReference>
<keyword evidence="1 6" id="KW-0436">Ligase</keyword>
<dbReference type="Gene3D" id="3.90.190.20">
    <property type="entry name" value="Mur ligase, C-terminal domain"/>
    <property type="match status" value="1"/>
</dbReference>
<keyword evidence="4" id="KW-0812">Transmembrane</keyword>
<dbReference type="InterPro" id="IPR036565">
    <property type="entry name" value="Mur-like_cat_sf"/>
</dbReference>
<feature type="transmembrane region" description="Helical" evidence="4">
    <location>
        <begin position="107"/>
        <end position="126"/>
    </location>
</feature>
<organism evidence="6 7">
    <name type="scientific">Candidatus Woesebacteria bacterium GW2011_GWA1_39_12</name>
    <dbReference type="NCBI Taxonomy" id="1618549"/>
    <lineage>
        <taxon>Bacteria</taxon>
        <taxon>Candidatus Woeseibacteriota</taxon>
    </lineage>
</organism>
<protein>
    <submittedName>
        <fullName evidence="6">UDP-N-acetylmuramoyl-tripeptide-D-alanyl-D-alanine ligase</fullName>
    </submittedName>
</protein>
<evidence type="ECO:0000313" key="7">
    <source>
        <dbReference type="Proteomes" id="UP000034325"/>
    </source>
</evidence>
<keyword evidence="2" id="KW-0547">Nucleotide-binding</keyword>
<comment type="caution">
    <text evidence="6">The sequence shown here is derived from an EMBL/GenBank/DDBJ whole genome shotgun (WGS) entry which is preliminary data.</text>
</comment>
<feature type="transmembrane region" description="Helical" evidence="4">
    <location>
        <begin position="6"/>
        <end position="35"/>
    </location>
</feature>
<dbReference type="InterPro" id="IPR051046">
    <property type="entry name" value="MurCDEF_CellWall_CoF430Synth"/>
</dbReference>
<evidence type="ECO:0000256" key="1">
    <source>
        <dbReference type="ARBA" id="ARBA00022598"/>
    </source>
</evidence>
<dbReference type="EMBL" id="LBWA01000013">
    <property type="protein sequence ID" value="KKQ97331.1"/>
    <property type="molecule type" value="Genomic_DNA"/>
</dbReference>
<dbReference type="AlphaFoldDB" id="A0A0G0Q6P0"/>
<evidence type="ECO:0000256" key="3">
    <source>
        <dbReference type="ARBA" id="ARBA00022840"/>
    </source>
</evidence>
<dbReference type="PANTHER" id="PTHR43024:SF1">
    <property type="entry name" value="UDP-N-ACETYLMURAMOYL-TRIPEPTIDE--D-ALANYL-D-ALANINE LIGASE"/>
    <property type="match status" value="1"/>
</dbReference>
<dbReference type="InterPro" id="IPR013221">
    <property type="entry name" value="Mur_ligase_cen"/>
</dbReference>
<dbReference type="SUPFAM" id="SSF53623">
    <property type="entry name" value="MurD-like peptide ligases, catalytic domain"/>
    <property type="match status" value="1"/>
</dbReference>
<proteinExistence type="predicted"/>
<evidence type="ECO:0000256" key="2">
    <source>
        <dbReference type="ARBA" id="ARBA00022741"/>
    </source>
</evidence>
<dbReference type="Pfam" id="PF08245">
    <property type="entry name" value="Mur_ligase_M"/>
    <property type="match status" value="1"/>
</dbReference>
<dbReference type="GO" id="GO:0016881">
    <property type="term" value="F:acid-amino acid ligase activity"/>
    <property type="evidence" value="ECO:0007669"/>
    <property type="project" value="InterPro"/>
</dbReference>
<dbReference type="SUPFAM" id="SSF53244">
    <property type="entry name" value="MurD-like peptide ligases, peptide-binding domain"/>
    <property type="match status" value="1"/>
</dbReference>
<evidence type="ECO:0000313" key="6">
    <source>
        <dbReference type="EMBL" id="KKQ97331.1"/>
    </source>
</evidence>
<evidence type="ECO:0000256" key="4">
    <source>
        <dbReference type="SAM" id="Phobius"/>
    </source>
</evidence>
<accession>A0A0G0Q6P0</accession>
<keyword evidence="4" id="KW-0472">Membrane</keyword>
<sequence>MVDFTTIIIIYLIIILLWLPQAVYQILTWTYWWQIKEYRFDRFWVFLKTSYGREKLGLYSICLKFLALILGVFYLPIPFFIFAFQDILFLRNVFLRRVRIPVVTERVEKIFVTSFFAMVITIFVLLDPRKVLGSLLFGEMLLLITPYVGILWTIPIVNKIKRKEIEKAKKVLSLVNPTVVGITGSYGKTTTKEFVAHLLSQKYTTAKTEGSENTEFGIARKTFKNVVKGTKFFVVEMGAYKAGEIKKLAGIVRPTIGIITGIEEQHLSLFGSLENIKKAKFELIESLPKGGVAIFNYSNKYCRELAGWATKLPTKLEVLGYYVKNKGNKEDINTDIFSEVLSVNREKISFKVALGEEQKKLSANLPGLHFLENLTCAVLVAKFLGVSWKDIEKGCKSIAVPENTMDVYKLKSGSIIIDDTHNSTPLAFESALKYLSYFKDKKKVVITSGIIELGVTSESVHERIGNIMSENIDKIILTNSDFYESIKSGLGDKSNRLILGNDRSLDSEIAKIITSEKSVILLEGRLPTIILEVIQKQK</sequence>
<gene>
    <name evidence="6" type="ORF">UT23_C0013G0006</name>
</gene>
<feature type="transmembrane region" description="Helical" evidence="4">
    <location>
        <begin position="132"/>
        <end position="157"/>
    </location>
</feature>
<dbReference type="Gene3D" id="3.40.1190.10">
    <property type="entry name" value="Mur-like, catalytic domain"/>
    <property type="match status" value="1"/>
</dbReference>
<name>A0A0G0Q6P0_9BACT</name>
<dbReference type="Proteomes" id="UP000034325">
    <property type="component" value="Unassembled WGS sequence"/>
</dbReference>
<keyword evidence="4" id="KW-1133">Transmembrane helix</keyword>
<dbReference type="GO" id="GO:0005524">
    <property type="term" value="F:ATP binding"/>
    <property type="evidence" value="ECO:0007669"/>
    <property type="project" value="UniProtKB-KW"/>
</dbReference>
<keyword evidence="3" id="KW-0067">ATP-binding</keyword>
<dbReference type="PATRIC" id="fig|1618549.4.peg.1090"/>
<feature type="domain" description="Mur ligase central" evidence="5">
    <location>
        <begin position="182"/>
        <end position="381"/>
    </location>
</feature>
<evidence type="ECO:0000259" key="5">
    <source>
        <dbReference type="Pfam" id="PF08245"/>
    </source>
</evidence>
<dbReference type="PANTHER" id="PTHR43024">
    <property type="entry name" value="UDP-N-ACETYLMURAMOYL-TRIPEPTIDE--D-ALANYL-D-ALANINE LIGASE"/>
    <property type="match status" value="1"/>
</dbReference>